<dbReference type="AlphaFoldDB" id="A0A9W9HZJ6"/>
<accession>A0A9W9HZJ6</accession>
<proteinExistence type="predicted"/>
<dbReference type="OrthoDB" id="4336149at2759"/>
<evidence type="ECO:0000256" key="1">
    <source>
        <dbReference type="SAM" id="MobiDB-lite"/>
    </source>
</evidence>
<dbReference type="Proteomes" id="UP001149163">
    <property type="component" value="Unassembled WGS sequence"/>
</dbReference>
<comment type="caution">
    <text evidence="2">The sequence shown here is derived from an EMBL/GenBank/DDBJ whole genome shotgun (WGS) entry which is preliminary data.</text>
</comment>
<sequence length="359" mass="41617">MMPGDLSWISYCTFLAQQLSRYGNHKQTHEGITRAFQKVAQPVTHFALWLIQWAPVAPEVSSREFVASLLRGVLPDIRARAQKSYTQFSDYTSFAMYLQEVEISTPSRAKFLAKRNTIAVPTDERFVPMNTNETRRQLKAILPSEPPGQPAWRVEALSPPERYSQFEGRPSPEVPVPRDLPLYSARSWSECKTFMSKLQDYFDKYPDHCNEARKLEIGRDNLSRTLLEKWDEHAARLRTATWLAFCVFLVDRLPSEGAGNFKYSNTYQGVNQSVCTFALEILRWAPANFGVTHSRLRHLWDRVLPEIRSSAHKNWDDFDEFHVFVAYLQHVQDSFSFRKTGEDSTKLPSRKRFRVDDSP</sequence>
<organism evidence="2 3">
    <name type="scientific">Penicillium canariense</name>
    <dbReference type="NCBI Taxonomy" id="189055"/>
    <lineage>
        <taxon>Eukaryota</taxon>
        <taxon>Fungi</taxon>
        <taxon>Dikarya</taxon>
        <taxon>Ascomycota</taxon>
        <taxon>Pezizomycotina</taxon>
        <taxon>Eurotiomycetes</taxon>
        <taxon>Eurotiomycetidae</taxon>
        <taxon>Eurotiales</taxon>
        <taxon>Aspergillaceae</taxon>
        <taxon>Penicillium</taxon>
    </lineage>
</organism>
<feature type="region of interest" description="Disordered" evidence="1">
    <location>
        <begin position="340"/>
        <end position="359"/>
    </location>
</feature>
<evidence type="ECO:0000313" key="3">
    <source>
        <dbReference type="Proteomes" id="UP001149163"/>
    </source>
</evidence>
<dbReference type="EMBL" id="JAPQKN010000006">
    <property type="protein sequence ID" value="KAJ5157924.1"/>
    <property type="molecule type" value="Genomic_DNA"/>
</dbReference>
<keyword evidence="3" id="KW-1185">Reference proteome</keyword>
<reference evidence="2" key="2">
    <citation type="journal article" date="2023" name="IMA Fungus">
        <title>Comparative genomic study of the Penicillium genus elucidates a diverse pangenome and 15 lateral gene transfer events.</title>
        <authorList>
            <person name="Petersen C."/>
            <person name="Sorensen T."/>
            <person name="Nielsen M.R."/>
            <person name="Sondergaard T.E."/>
            <person name="Sorensen J.L."/>
            <person name="Fitzpatrick D.A."/>
            <person name="Frisvad J.C."/>
            <person name="Nielsen K.L."/>
        </authorList>
    </citation>
    <scope>NUCLEOTIDE SEQUENCE</scope>
    <source>
        <strain evidence="2">IBT 26290</strain>
    </source>
</reference>
<evidence type="ECO:0000313" key="2">
    <source>
        <dbReference type="EMBL" id="KAJ5157924.1"/>
    </source>
</evidence>
<dbReference type="RefSeq" id="XP_056540913.1">
    <property type="nucleotide sequence ID" value="XM_056691148.1"/>
</dbReference>
<dbReference type="GeneID" id="81430324"/>
<name>A0A9W9HZJ6_9EURO</name>
<protein>
    <submittedName>
        <fullName evidence="2">Uncharacterized protein</fullName>
    </submittedName>
</protein>
<reference evidence="2" key="1">
    <citation type="submission" date="2022-11" db="EMBL/GenBank/DDBJ databases">
        <authorList>
            <person name="Petersen C."/>
        </authorList>
    </citation>
    <scope>NUCLEOTIDE SEQUENCE</scope>
    <source>
        <strain evidence="2">IBT 26290</strain>
    </source>
</reference>
<gene>
    <name evidence="2" type="ORF">N7482_009024</name>
</gene>